<evidence type="ECO:0000313" key="3">
    <source>
        <dbReference type="Proteomes" id="UP000034098"/>
    </source>
</evidence>
<evidence type="ECO:0000313" key="2">
    <source>
        <dbReference type="EMBL" id="KJL42551.1"/>
    </source>
</evidence>
<organism evidence="2 3">
    <name type="scientific">Microbacterium trichothecenolyticum</name>
    <name type="common">Aureobacterium trichothecenolyticum</name>
    <dbReference type="NCBI Taxonomy" id="69370"/>
    <lineage>
        <taxon>Bacteria</taxon>
        <taxon>Bacillati</taxon>
        <taxon>Actinomycetota</taxon>
        <taxon>Actinomycetes</taxon>
        <taxon>Micrococcales</taxon>
        <taxon>Microbacteriaceae</taxon>
        <taxon>Microbacterium</taxon>
    </lineage>
</organism>
<dbReference type="RefSeq" id="WP_211255906.1">
    <property type="nucleotide sequence ID" value="NZ_JYJA01000034.1"/>
</dbReference>
<sequence>MSDHAEHMDTPRQNARAEEPIAATRREQREREAADPRVGTPADARQNAVPERDESIPQEPVEHSATTDHDVIRQWAEDRHATPAIVEGTDDDGDVGELRFDFDFGNDLEDLKEVSWDDWFRAFDERGLEFVFQESTRPDGSASNDFTLEPAGQTRT</sequence>
<feature type="region of interest" description="Disordered" evidence="1">
    <location>
        <begin position="134"/>
        <end position="156"/>
    </location>
</feature>
<dbReference type="EMBL" id="JYJA01000034">
    <property type="protein sequence ID" value="KJL42551.1"/>
    <property type="molecule type" value="Genomic_DNA"/>
</dbReference>
<feature type="compositionally biased region" description="Basic and acidic residues" evidence="1">
    <location>
        <begin position="1"/>
        <end position="35"/>
    </location>
</feature>
<accession>A0A0M2H834</accession>
<feature type="compositionally biased region" description="Basic and acidic residues" evidence="1">
    <location>
        <begin position="50"/>
        <end position="68"/>
    </location>
</feature>
<reference evidence="2 3" key="1">
    <citation type="submission" date="2015-02" db="EMBL/GenBank/DDBJ databases">
        <title>Draft genome sequences of ten Microbacterium spp. with emphasis on heavy metal contaminated environments.</title>
        <authorList>
            <person name="Corretto E."/>
        </authorList>
    </citation>
    <scope>NUCLEOTIDE SEQUENCE [LARGE SCALE GENOMIC DNA]</scope>
    <source>
        <strain evidence="2 3">DSM 8608</strain>
    </source>
</reference>
<name>A0A0M2H834_MICTR</name>
<evidence type="ECO:0000256" key="1">
    <source>
        <dbReference type="SAM" id="MobiDB-lite"/>
    </source>
</evidence>
<dbReference type="PATRIC" id="fig|69370.6.peg.2140"/>
<gene>
    <name evidence="2" type="ORF">RS82_02108</name>
</gene>
<feature type="region of interest" description="Disordered" evidence="1">
    <location>
        <begin position="1"/>
        <end position="68"/>
    </location>
</feature>
<evidence type="ECO:0008006" key="4">
    <source>
        <dbReference type="Google" id="ProtNLM"/>
    </source>
</evidence>
<protein>
    <recommendedName>
        <fullName evidence="4">1,4-alpha-glucan branching enzyme</fullName>
    </recommendedName>
</protein>
<keyword evidence="3" id="KW-1185">Reference proteome</keyword>
<dbReference type="AlphaFoldDB" id="A0A0M2H834"/>
<comment type="caution">
    <text evidence="2">The sequence shown here is derived from an EMBL/GenBank/DDBJ whole genome shotgun (WGS) entry which is preliminary data.</text>
</comment>
<proteinExistence type="predicted"/>
<dbReference type="Proteomes" id="UP000034098">
    <property type="component" value="Unassembled WGS sequence"/>
</dbReference>